<evidence type="ECO:0000313" key="3">
    <source>
        <dbReference type="Proteomes" id="UP000196118"/>
    </source>
</evidence>
<dbReference type="PANTHER" id="PTHR33989">
    <property type="match status" value="1"/>
</dbReference>
<dbReference type="AlphaFoldDB" id="A0A1Y0W1R0"/>
<protein>
    <submittedName>
        <fullName evidence="2">Uncharacterized protein</fullName>
    </submittedName>
</protein>
<evidence type="ECO:0000256" key="1">
    <source>
        <dbReference type="SAM" id="Phobius"/>
    </source>
</evidence>
<proteinExistence type="predicted"/>
<dbReference type="Proteomes" id="UP000196118">
    <property type="component" value="Chromosome"/>
</dbReference>
<dbReference type="PANTHER" id="PTHR33989:SF4">
    <property type="entry name" value="PTS SYSTEM N,N'-DIACETYLCHITOBIOSE-SPECIFIC EIIC COMPONENT"/>
    <property type="match status" value="1"/>
</dbReference>
<feature type="transmembrane region" description="Helical" evidence="1">
    <location>
        <begin position="12"/>
        <end position="40"/>
    </location>
</feature>
<sequence>MGVPVLGNGLYIIPFLLVPLVNVGIAASAIALHLMPAVVYQVPLGTPSLLQALIGTNGNWVTLLVMALNVGIGVWLYRPFVKLSNRLNIQGDGLDATER</sequence>
<evidence type="ECO:0000313" key="2">
    <source>
        <dbReference type="EMBL" id="ARW20667.1"/>
    </source>
</evidence>
<name>A0A1Y0W1R0_PEDPE</name>
<keyword evidence="1" id="KW-1133">Transmembrane helix</keyword>
<gene>
    <name evidence="2" type="ORF">S100892_02132</name>
</gene>
<keyword evidence="1" id="KW-0472">Membrane</keyword>
<dbReference type="InterPro" id="IPR051088">
    <property type="entry name" value="PTS_Sugar-EIIC/EIIB"/>
</dbReference>
<dbReference type="GO" id="GO:0005886">
    <property type="term" value="C:plasma membrane"/>
    <property type="evidence" value="ECO:0007669"/>
    <property type="project" value="TreeGrafter"/>
</dbReference>
<reference evidence="2 3" key="1">
    <citation type="submission" date="2017-05" db="EMBL/GenBank/DDBJ databases">
        <title>Genome sequence of Pediococcus pentosaceus strain SRCM100892.</title>
        <authorList>
            <person name="Cho S.H."/>
        </authorList>
    </citation>
    <scope>NUCLEOTIDE SEQUENCE [LARGE SCALE GENOMIC DNA]</scope>
    <source>
        <strain evidence="2 3">SRCM100892</strain>
    </source>
</reference>
<dbReference type="EMBL" id="CP021474">
    <property type="protein sequence ID" value="ARW20667.1"/>
    <property type="molecule type" value="Genomic_DNA"/>
</dbReference>
<organism evidence="2 3">
    <name type="scientific">Pediococcus pentosaceus</name>
    <dbReference type="NCBI Taxonomy" id="1255"/>
    <lineage>
        <taxon>Bacteria</taxon>
        <taxon>Bacillati</taxon>
        <taxon>Bacillota</taxon>
        <taxon>Bacilli</taxon>
        <taxon>Lactobacillales</taxon>
        <taxon>Lactobacillaceae</taxon>
        <taxon>Pediococcus</taxon>
    </lineage>
</organism>
<dbReference type="GO" id="GO:1901264">
    <property type="term" value="P:carbohydrate derivative transport"/>
    <property type="evidence" value="ECO:0007669"/>
    <property type="project" value="TreeGrafter"/>
</dbReference>
<feature type="transmembrane region" description="Helical" evidence="1">
    <location>
        <begin position="60"/>
        <end position="77"/>
    </location>
</feature>
<accession>A0A1Y0W1R0</accession>
<keyword evidence="1" id="KW-0812">Transmembrane</keyword>